<evidence type="ECO:0000313" key="2">
    <source>
        <dbReference type="EMBL" id="QDV25704.1"/>
    </source>
</evidence>
<proteinExistence type="predicted"/>
<protein>
    <submittedName>
        <fullName evidence="2">Uncharacterized protein</fullName>
    </submittedName>
</protein>
<gene>
    <name evidence="2" type="ORF">Q31a_40310</name>
</gene>
<keyword evidence="3" id="KW-1185">Reference proteome</keyword>
<reference evidence="2 3" key="1">
    <citation type="submission" date="2019-02" db="EMBL/GenBank/DDBJ databases">
        <title>Deep-cultivation of Planctomycetes and their phenomic and genomic characterization uncovers novel biology.</title>
        <authorList>
            <person name="Wiegand S."/>
            <person name="Jogler M."/>
            <person name="Boedeker C."/>
            <person name="Pinto D."/>
            <person name="Vollmers J."/>
            <person name="Rivas-Marin E."/>
            <person name="Kohn T."/>
            <person name="Peeters S.H."/>
            <person name="Heuer A."/>
            <person name="Rast P."/>
            <person name="Oberbeckmann S."/>
            <person name="Bunk B."/>
            <person name="Jeske O."/>
            <person name="Meyerdierks A."/>
            <person name="Storesund J.E."/>
            <person name="Kallscheuer N."/>
            <person name="Luecker S."/>
            <person name="Lage O.M."/>
            <person name="Pohl T."/>
            <person name="Merkel B.J."/>
            <person name="Hornburger P."/>
            <person name="Mueller R.-W."/>
            <person name="Bruemmer F."/>
            <person name="Labrenz M."/>
            <person name="Spormann A.M."/>
            <person name="Op den Camp H."/>
            <person name="Overmann J."/>
            <person name="Amann R."/>
            <person name="Jetten M.S.M."/>
            <person name="Mascher T."/>
            <person name="Medema M.H."/>
            <person name="Devos D.P."/>
            <person name="Kaster A.-K."/>
            <person name="Ovreas L."/>
            <person name="Rohde M."/>
            <person name="Galperin M.Y."/>
            <person name="Jogler C."/>
        </authorList>
    </citation>
    <scope>NUCLEOTIDE SEQUENCE [LARGE SCALE GENOMIC DNA]</scope>
    <source>
        <strain evidence="2 3">Q31a</strain>
    </source>
</reference>
<name>A0A518GAS3_9BACT</name>
<feature type="transmembrane region" description="Helical" evidence="1">
    <location>
        <begin position="60"/>
        <end position="82"/>
    </location>
</feature>
<dbReference type="Proteomes" id="UP000318017">
    <property type="component" value="Chromosome"/>
</dbReference>
<dbReference type="AlphaFoldDB" id="A0A518GAS3"/>
<evidence type="ECO:0000256" key="1">
    <source>
        <dbReference type="SAM" id="Phobius"/>
    </source>
</evidence>
<dbReference type="KEGG" id="ahel:Q31a_40310"/>
<sequence>MTQQFGNRDRPITVPATFYGHLSRYSRRTLRPSEAQKYSVQVHQLPRDVWKDPEVGVESLIAAISFSIWRLALGLIGLLVVADFRSVPGASMNPESVAEYEWFRLRELDRRTAWVDCILHTSALP</sequence>
<dbReference type="EMBL" id="CP036298">
    <property type="protein sequence ID" value="QDV25704.1"/>
    <property type="molecule type" value="Genomic_DNA"/>
</dbReference>
<evidence type="ECO:0000313" key="3">
    <source>
        <dbReference type="Proteomes" id="UP000318017"/>
    </source>
</evidence>
<keyword evidence="1" id="KW-0472">Membrane</keyword>
<keyword evidence="1" id="KW-1133">Transmembrane helix</keyword>
<organism evidence="2 3">
    <name type="scientific">Aureliella helgolandensis</name>
    <dbReference type="NCBI Taxonomy" id="2527968"/>
    <lineage>
        <taxon>Bacteria</taxon>
        <taxon>Pseudomonadati</taxon>
        <taxon>Planctomycetota</taxon>
        <taxon>Planctomycetia</taxon>
        <taxon>Pirellulales</taxon>
        <taxon>Pirellulaceae</taxon>
        <taxon>Aureliella</taxon>
    </lineage>
</organism>
<keyword evidence="1" id="KW-0812">Transmembrane</keyword>
<accession>A0A518GAS3</accession>